<reference evidence="2" key="1">
    <citation type="submission" date="2016-06" db="EMBL/GenBank/DDBJ databases">
        <title>Parallel loss of symbiosis genes in relatives of nitrogen-fixing non-legume Parasponia.</title>
        <authorList>
            <person name="Van Velzen R."/>
            <person name="Holmer R."/>
            <person name="Bu F."/>
            <person name="Rutten L."/>
            <person name="Van Zeijl A."/>
            <person name="Liu W."/>
            <person name="Santuari L."/>
            <person name="Cao Q."/>
            <person name="Sharma T."/>
            <person name="Shen D."/>
            <person name="Roswanjaya Y."/>
            <person name="Wardhani T."/>
            <person name="Kalhor M.S."/>
            <person name="Jansen J."/>
            <person name="Van den Hoogen J."/>
            <person name="Gungor B."/>
            <person name="Hartog M."/>
            <person name="Hontelez J."/>
            <person name="Verver J."/>
            <person name="Yang W.-C."/>
            <person name="Schijlen E."/>
            <person name="Repin R."/>
            <person name="Schilthuizen M."/>
            <person name="Schranz E."/>
            <person name="Heidstra R."/>
            <person name="Miyata K."/>
            <person name="Fedorova E."/>
            <person name="Kohlen W."/>
            <person name="Bisseling T."/>
            <person name="Smit S."/>
            <person name="Geurts R."/>
        </authorList>
    </citation>
    <scope>NUCLEOTIDE SEQUENCE [LARGE SCALE GENOMIC DNA]</scope>
    <source>
        <strain evidence="2">cv. WU1-14</strain>
    </source>
</reference>
<evidence type="ECO:0000313" key="2">
    <source>
        <dbReference type="Proteomes" id="UP000237105"/>
    </source>
</evidence>
<proteinExistence type="predicted"/>
<dbReference type="AlphaFoldDB" id="A0A2P5DQC5"/>
<protein>
    <submittedName>
        <fullName evidence="1">Uncharacterized protein</fullName>
    </submittedName>
</protein>
<comment type="caution">
    <text evidence="1">The sequence shown here is derived from an EMBL/GenBank/DDBJ whole genome shotgun (WGS) entry which is preliminary data.</text>
</comment>
<accession>A0A2P5DQC5</accession>
<keyword evidence="2" id="KW-1185">Reference proteome</keyword>
<name>A0A2P5DQC5_PARAD</name>
<evidence type="ECO:0000313" key="1">
    <source>
        <dbReference type="EMBL" id="PON75493.1"/>
    </source>
</evidence>
<sequence length="133" mass="15015">MTTKTQSNNRIKKSTQAQNIPKIVTFDSGITGLRYIYLELPLDKTNLTSPVIGQIVVRIVAGGEKSETVHFVFSGNGDLSGGGSWSMSTRRGTRELRQWAVRADDDGRWHDLLLPFRPTERQRERVCGRREPT</sequence>
<organism evidence="1 2">
    <name type="scientific">Parasponia andersonii</name>
    <name type="common">Sponia andersonii</name>
    <dbReference type="NCBI Taxonomy" id="3476"/>
    <lineage>
        <taxon>Eukaryota</taxon>
        <taxon>Viridiplantae</taxon>
        <taxon>Streptophyta</taxon>
        <taxon>Embryophyta</taxon>
        <taxon>Tracheophyta</taxon>
        <taxon>Spermatophyta</taxon>
        <taxon>Magnoliopsida</taxon>
        <taxon>eudicotyledons</taxon>
        <taxon>Gunneridae</taxon>
        <taxon>Pentapetalae</taxon>
        <taxon>rosids</taxon>
        <taxon>fabids</taxon>
        <taxon>Rosales</taxon>
        <taxon>Cannabaceae</taxon>
        <taxon>Parasponia</taxon>
    </lineage>
</organism>
<gene>
    <name evidence="1" type="ORF">PanWU01x14_041180</name>
</gene>
<dbReference type="EMBL" id="JXTB01000023">
    <property type="protein sequence ID" value="PON75493.1"/>
    <property type="molecule type" value="Genomic_DNA"/>
</dbReference>
<dbReference type="Proteomes" id="UP000237105">
    <property type="component" value="Unassembled WGS sequence"/>
</dbReference>